<accession>A0A9J6E396</accession>
<feature type="compositionally biased region" description="Basic and acidic residues" evidence="1">
    <location>
        <begin position="187"/>
        <end position="196"/>
    </location>
</feature>
<dbReference type="AlphaFoldDB" id="A0A9J6E396"/>
<evidence type="ECO:0000256" key="1">
    <source>
        <dbReference type="SAM" id="MobiDB-lite"/>
    </source>
</evidence>
<evidence type="ECO:0000313" key="3">
    <source>
        <dbReference type="Proteomes" id="UP000821866"/>
    </source>
</evidence>
<reference evidence="2" key="1">
    <citation type="journal article" date="2020" name="Cell">
        <title>Large-Scale Comparative Analyses of Tick Genomes Elucidate Their Genetic Diversity and Vector Capacities.</title>
        <authorList>
            <consortium name="Tick Genome and Microbiome Consortium (TIGMIC)"/>
            <person name="Jia N."/>
            <person name="Wang J."/>
            <person name="Shi W."/>
            <person name="Du L."/>
            <person name="Sun Y."/>
            <person name="Zhan W."/>
            <person name="Jiang J.F."/>
            <person name="Wang Q."/>
            <person name="Zhang B."/>
            <person name="Ji P."/>
            <person name="Bell-Sakyi L."/>
            <person name="Cui X.M."/>
            <person name="Yuan T.T."/>
            <person name="Jiang B.G."/>
            <person name="Yang W.F."/>
            <person name="Lam T.T."/>
            <person name="Chang Q.C."/>
            <person name="Ding S.J."/>
            <person name="Wang X.J."/>
            <person name="Zhu J.G."/>
            <person name="Ruan X.D."/>
            <person name="Zhao L."/>
            <person name="Wei J.T."/>
            <person name="Ye R.Z."/>
            <person name="Que T.C."/>
            <person name="Du C.H."/>
            <person name="Zhou Y.H."/>
            <person name="Cheng J.X."/>
            <person name="Dai P.F."/>
            <person name="Guo W.B."/>
            <person name="Han X.H."/>
            <person name="Huang E.J."/>
            <person name="Li L.F."/>
            <person name="Wei W."/>
            <person name="Gao Y.C."/>
            <person name="Liu J.Z."/>
            <person name="Shao H.Z."/>
            <person name="Wang X."/>
            <person name="Wang C.C."/>
            <person name="Yang T.C."/>
            <person name="Huo Q.B."/>
            <person name="Li W."/>
            <person name="Chen H.Y."/>
            <person name="Chen S.E."/>
            <person name="Zhou L.G."/>
            <person name="Ni X.B."/>
            <person name="Tian J.H."/>
            <person name="Sheng Y."/>
            <person name="Liu T."/>
            <person name="Pan Y.S."/>
            <person name="Xia L.Y."/>
            <person name="Li J."/>
            <person name="Zhao F."/>
            <person name="Cao W.C."/>
        </authorList>
    </citation>
    <scope>NUCLEOTIDE SEQUENCE</scope>
    <source>
        <strain evidence="2">Rmic-2018</strain>
    </source>
</reference>
<comment type="caution">
    <text evidence="2">The sequence shown here is derived from an EMBL/GenBank/DDBJ whole genome shotgun (WGS) entry which is preliminary data.</text>
</comment>
<name>A0A9J6E396_RHIMP</name>
<feature type="compositionally biased region" description="Polar residues" evidence="1">
    <location>
        <begin position="71"/>
        <end position="85"/>
    </location>
</feature>
<dbReference type="GO" id="GO:0004222">
    <property type="term" value="F:metalloendopeptidase activity"/>
    <property type="evidence" value="ECO:0007669"/>
    <property type="project" value="InterPro"/>
</dbReference>
<protein>
    <submittedName>
        <fullName evidence="2">Uncharacterized protein</fullName>
    </submittedName>
</protein>
<gene>
    <name evidence="2" type="ORF">HPB51_019916</name>
</gene>
<feature type="compositionally biased region" description="Polar residues" evidence="1">
    <location>
        <begin position="207"/>
        <end position="216"/>
    </location>
</feature>
<dbReference type="EMBL" id="JABSTU010000006">
    <property type="protein sequence ID" value="KAH8028830.1"/>
    <property type="molecule type" value="Genomic_DNA"/>
</dbReference>
<proteinExistence type="predicted"/>
<dbReference type="GO" id="GO:0006508">
    <property type="term" value="P:proteolysis"/>
    <property type="evidence" value="ECO:0007669"/>
    <property type="project" value="InterPro"/>
</dbReference>
<reference evidence="2" key="2">
    <citation type="submission" date="2021-09" db="EMBL/GenBank/DDBJ databases">
        <authorList>
            <person name="Jia N."/>
            <person name="Wang J."/>
            <person name="Shi W."/>
            <person name="Du L."/>
            <person name="Sun Y."/>
            <person name="Zhan W."/>
            <person name="Jiang J."/>
            <person name="Wang Q."/>
            <person name="Zhang B."/>
            <person name="Ji P."/>
            <person name="Sakyi L.B."/>
            <person name="Cui X."/>
            <person name="Yuan T."/>
            <person name="Jiang B."/>
            <person name="Yang W."/>
            <person name="Lam T.T.-Y."/>
            <person name="Chang Q."/>
            <person name="Ding S."/>
            <person name="Wang X."/>
            <person name="Zhu J."/>
            <person name="Ruan X."/>
            <person name="Zhao L."/>
            <person name="Wei J."/>
            <person name="Que T."/>
            <person name="Du C."/>
            <person name="Cheng J."/>
            <person name="Dai P."/>
            <person name="Han X."/>
            <person name="Huang E."/>
            <person name="Gao Y."/>
            <person name="Liu J."/>
            <person name="Shao H."/>
            <person name="Ye R."/>
            <person name="Li L."/>
            <person name="Wei W."/>
            <person name="Wang X."/>
            <person name="Wang C."/>
            <person name="Huo Q."/>
            <person name="Li W."/>
            <person name="Guo W."/>
            <person name="Chen H."/>
            <person name="Chen S."/>
            <person name="Zhou L."/>
            <person name="Zhou L."/>
            <person name="Ni X."/>
            <person name="Tian J."/>
            <person name="Zhou Y."/>
            <person name="Sheng Y."/>
            <person name="Liu T."/>
            <person name="Pan Y."/>
            <person name="Xia L."/>
            <person name="Li J."/>
            <person name="Zhao F."/>
            <person name="Cao W."/>
        </authorList>
    </citation>
    <scope>NUCLEOTIDE SEQUENCE</scope>
    <source>
        <strain evidence="2">Rmic-2018</strain>
        <tissue evidence="2">Larvae</tissue>
    </source>
</reference>
<feature type="compositionally biased region" description="Basic residues" evidence="1">
    <location>
        <begin position="89"/>
        <end position="100"/>
    </location>
</feature>
<feature type="compositionally biased region" description="Basic and acidic residues" evidence="1">
    <location>
        <begin position="30"/>
        <end position="48"/>
    </location>
</feature>
<feature type="region of interest" description="Disordered" evidence="1">
    <location>
        <begin position="1"/>
        <end position="245"/>
    </location>
</feature>
<organism evidence="2 3">
    <name type="scientific">Rhipicephalus microplus</name>
    <name type="common">Cattle tick</name>
    <name type="synonym">Boophilus microplus</name>
    <dbReference type="NCBI Taxonomy" id="6941"/>
    <lineage>
        <taxon>Eukaryota</taxon>
        <taxon>Metazoa</taxon>
        <taxon>Ecdysozoa</taxon>
        <taxon>Arthropoda</taxon>
        <taxon>Chelicerata</taxon>
        <taxon>Arachnida</taxon>
        <taxon>Acari</taxon>
        <taxon>Parasitiformes</taxon>
        <taxon>Ixodida</taxon>
        <taxon>Ixodoidea</taxon>
        <taxon>Ixodidae</taxon>
        <taxon>Rhipicephalinae</taxon>
        <taxon>Rhipicephalus</taxon>
        <taxon>Boophilus</taxon>
    </lineage>
</organism>
<feature type="compositionally biased region" description="Polar residues" evidence="1">
    <location>
        <begin position="152"/>
        <end position="162"/>
    </location>
</feature>
<keyword evidence="3" id="KW-1185">Reference proteome</keyword>
<sequence>MPKKPPGQGRSKGNKKVSGEELWPAAASDVKPEGTGHESDRDREKTSKSSDSLLATQDVAKPPRLRRRRSSAVSVTLKPSESTDQSTASRRRGATRRKRRFSEVVSPYSPGDRSTLAATIVPITATHETGHISEQPGEPRWSGVAGPATHGEATSQASSTSRTVKEEPAVVTPDVDEAADALGTPDGRTREPDVRPLGKALGKSSAAPVTSDTAPPTSKEPAGTASMQKRQADVTARPRRYTFTRAAQRFTSGRGRFGSSRGMLTELKDEQSITRPWFGGREFAGASAVLAVSLALVLFALYRRHKLNSRDVDLCGTADCIEHVHTLGINTGHRPSPCECFGCFVCSGWSNNFRHVNSSVIEQVILRWFATVEKLSLGDYDRHAVTNRPLSMMRQCMSSTSDAEKTVRMLTAFGPEVVLELSVVWALPLWFHVHFLPVAASARLQRDRAILVSPSIPPLLAKPRGDRKHSKLVSNLSAEDWIKALRSVYGARAEDITADDLVFATNGGLIKAIDSIFVSNTPQDVFFHTIWWFVQAVGATISSVLRLSANSVPEGVYFQRLICFYHTDTTYNVLLASINKAMLSMKARLSITSRLENIRSVVVEKLRAYSKLNAEMRRALSAFVEGMSTVIWPEDNFGRPGGFEEYFGKPYNGSEGSFYAEWEWSRLQMYNKHNQSSSGHLRTTLLLHKSSCFLGTL</sequence>
<evidence type="ECO:0000313" key="2">
    <source>
        <dbReference type="EMBL" id="KAH8028830.1"/>
    </source>
</evidence>
<dbReference type="Proteomes" id="UP000821866">
    <property type="component" value="Chromosome 4"/>
</dbReference>
<dbReference type="InterPro" id="IPR000718">
    <property type="entry name" value="Peptidase_M13"/>
</dbReference>
<dbReference type="PROSITE" id="PS51885">
    <property type="entry name" value="NEPRILYSIN"/>
    <property type="match status" value="1"/>
</dbReference>
<dbReference type="SUPFAM" id="SSF55486">
    <property type="entry name" value="Metalloproteases ('zincins'), catalytic domain"/>
    <property type="match status" value="1"/>
</dbReference>